<name>A0A7C9A0J7_OPUST</name>
<reference evidence="1" key="1">
    <citation type="journal article" date="2013" name="J. Plant Res.">
        <title>Effect of fungi and light on seed germination of three Opuntia species from semiarid lands of central Mexico.</title>
        <authorList>
            <person name="Delgado-Sanchez P."/>
            <person name="Jimenez-Bremont J.F."/>
            <person name="Guerrero-Gonzalez Mde L."/>
            <person name="Flores J."/>
        </authorList>
    </citation>
    <scope>NUCLEOTIDE SEQUENCE</scope>
    <source>
        <tissue evidence="1">Cladode</tissue>
    </source>
</reference>
<protein>
    <submittedName>
        <fullName evidence="1">Uncharacterized protein</fullName>
    </submittedName>
</protein>
<accession>A0A7C9A0J7</accession>
<dbReference type="EMBL" id="GISG01182415">
    <property type="protein sequence ID" value="MBA4654175.1"/>
    <property type="molecule type" value="Transcribed_RNA"/>
</dbReference>
<reference evidence="1" key="2">
    <citation type="submission" date="2020-07" db="EMBL/GenBank/DDBJ databases">
        <authorList>
            <person name="Vera ALvarez R."/>
            <person name="Arias-Moreno D.M."/>
            <person name="Jimenez-Jacinto V."/>
            <person name="Jimenez-Bremont J.F."/>
            <person name="Swaminathan K."/>
            <person name="Moose S.P."/>
            <person name="Guerrero-Gonzalez M.L."/>
            <person name="Marino-Ramirez L."/>
            <person name="Landsman D."/>
            <person name="Rodriguez-Kessler M."/>
            <person name="Delgado-Sanchez P."/>
        </authorList>
    </citation>
    <scope>NUCLEOTIDE SEQUENCE</scope>
    <source>
        <tissue evidence="1">Cladode</tissue>
    </source>
</reference>
<organism evidence="1">
    <name type="scientific">Opuntia streptacantha</name>
    <name type="common">Prickly pear cactus</name>
    <name type="synonym">Opuntia cardona</name>
    <dbReference type="NCBI Taxonomy" id="393608"/>
    <lineage>
        <taxon>Eukaryota</taxon>
        <taxon>Viridiplantae</taxon>
        <taxon>Streptophyta</taxon>
        <taxon>Embryophyta</taxon>
        <taxon>Tracheophyta</taxon>
        <taxon>Spermatophyta</taxon>
        <taxon>Magnoliopsida</taxon>
        <taxon>eudicotyledons</taxon>
        <taxon>Gunneridae</taxon>
        <taxon>Pentapetalae</taxon>
        <taxon>Caryophyllales</taxon>
        <taxon>Cactineae</taxon>
        <taxon>Cactaceae</taxon>
        <taxon>Opuntioideae</taxon>
        <taxon>Opuntia</taxon>
    </lineage>
</organism>
<evidence type="ECO:0000313" key="1">
    <source>
        <dbReference type="EMBL" id="MBA4654175.1"/>
    </source>
</evidence>
<dbReference type="AlphaFoldDB" id="A0A7C9A0J7"/>
<proteinExistence type="predicted"/>
<sequence length="104" mass="11759">MGNRVYIFSNIHQNHPMCVLNERAWGISDVGNLLPAMEILIPRDQQNHLLKTFFNSSKCLLQNSFVALLEFVSTQGGIRWPTRGYPQILQMPDSHLGSVSFSGK</sequence>